<evidence type="ECO:0000313" key="1">
    <source>
        <dbReference type="EMBL" id="ADR34260.1"/>
    </source>
</evidence>
<proteinExistence type="predicted"/>
<dbReference type="STRING" id="709032.Sulku_1599"/>
<keyword evidence="2" id="KW-1185">Reference proteome</keyword>
<dbReference type="EMBL" id="CP002355">
    <property type="protein sequence ID" value="ADR34260.1"/>
    <property type="molecule type" value="Genomic_DNA"/>
</dbReference>
<dbReference type="RefSeq" id="WP_013460457.1">
    <property type="nucleotide sequence ID" value="NC_014762.1"/>
</dbReference>
<dbReference type="HOGENOM" id="CLU_2332595_0_0_7"/>
<dbReference type="Proteomes" id="UP000008721">
    <property type="component" value="Chromosome"/>
</dbReference>
<dbReference type="OrthoDB" id="9875309at2"/>
<dbReference type="AlphaFoldDB" id="E4U074"/>
<evidence type="ECO:0000313" key="2">
    <source>
        <dbReference type="Proteomes" id="UP000008721"/>
    </source>
</evidence>
<dbReference type="KEGG" id="sku:Sulku_1599"/>
<name>E4U074_SULKY</name>
<sequence length="98" mass="11436">MQSPELMTIQKYAAKKRLSIHTVVKKTMNGELPIVTKEENGKEVTYIVITPQVQNNPAEASNQNPEETIEIDYKKEYDALHKEYLILKTKYEKLLERQ</sequence>
<protein>
    <submittedName>
        <fullName evidence="1">Uncharacterized protein</fullName>
    </submittedName>
</protein>
<accession>E4U074</accession>
<reference evidence="1 2" key="1">
    <citation type="journal article" date="2012" name="Stand. Genomic Sci.">
        <title>Complete genome sequence of the sulfur compounds oxidizing chemolithoautotroph Sulfuricurvum kujiense type strain (YK-1(T)).</title>
        <authorList>
            <person name="Han C."/>
            <person name="Kotsyurbenko O."/>
            <person name="Chertkov O."/>
            <person name="Held B."/>
            <person name="Lapidus A."/>
            <person name="Nolan M."/>
            <person name="Lucas S."/>
            <person name="Hammon N."/>
            <person name="Deshpande S."/>
            <person name="Cheng J.F."/>
            <person name="Tapia R."/>
            <person name="Goodwin L.A."/>
            <person name="Pitluck S."/>
            <person name="Liolios K."/>
            <person name="Pagani I."/>
            <person name="Ivanova N."/>
            <person name="Mavromatis K."/>
            <person name="Mikhailova N."/>
            <person name="Pati A."/>
            <person name="Chen A."/>
            <person name="Palaniappan K."/>
            <person name="Land M."/>
            <person name="Hauser L."/>
            <person name="Chang Y.J."/>
            <person name="Jeffries C.D."/>
            <person name="Brambilla E.M."/>
            <person name="Rohde M."/>
            <person name="Spring S."/>
            <person name="Sikorski J."/>
            <person name="Goker M."/>
            <person name="Woyke T."/>
            <person name="Bristow J."/>
            <person name="Eisen J.A."/>
            <person name="Markowitz V."/>
            <person name="Hugenholtz P."/>
            <person name="Kyrpides N.C."/>
            <person name="Klenk H.P."/>
            <person name="Detter J.C."/>
        </authorList>
    </citation>
    <scope>NUCLEOTIDE SEQUENCE [LARGE SCALE GENOMIC DNA]</scope>
    <source>
        <strain evidence="2">ATCC BAA-921 / DSM 16994 / JCM 11577 / YK-1</strain>
    </source>
</reference>
<gene>
    <name evidence="1" type="ordered locus">Sulku_1599</name>
</gene>
<organism evidence="1 2">
    <name type="scientific">Sulfuricurvum kujiense (strain ATCC BAA-921 / DSM 16994 / JCM 11577 / YK-1)</name>
    <dbReference type="NCBI Taxonomy" id="709032"/>
    <lineage>
        <taxon>Bacteria</taxon>
        <taxon>Pseudomonadati</taxon>
        <taxon>Campylobacterota</taxon>
        <taxon>Epsilonproteobacteria</taxon>
        <taxon>Campylobacterales</taxon>
        <taxon>Sulfurimonadaceae</taxon>
        <taxon>Sulfuricurvum</taxon>
    </lineage>
</organism>